<sequence length="258" mass="28028">MNRRLEGKTAVVTGVSRLEGMGAAFCRALAHEGASVFFTYYTPYDEEMPWGKKESDPGILLQELKDIGAATGMIQLDLASESSYRLLFDEAERMVGSPAILVNNACYSVNDSLDTITAAHWDKYYEINIRATAMLSAEFVRRWTGKTGGRIINITSGQSKGPMPGEWAYASTKGAIDAMTVTLSAEVASRGINVNAINPGPTDTGWMDADTRLALLPLFPKGRAGRSEDAARLLAFLASDESEWITGQILHSEGGFMR</sequence>
<dbReference type="EMBL" id="JAUHTR010000007">
    <property type="protein sequence ID" value="MDN4525523.1"/>
    <property type="molecule type" value="Genomic_DNA"/>
</dbReference>
<comment type="caution">
    <text evidence="3">The sequence shown here is derived from an EMBL/GenBank/DDBJ whole genome shotgun (WGS) entry which is preliminary data.</text>
</comment>
<evidence type="ECO:0000313" key="3">
    <source>
        <dbReference type="EMBL" id="MDN4525523.1"/>
    </source>
</evidence>
<dbReference type="InterPro" id="IPR036291">
    <property type="entry name" value="NAD(P)-bd_dom_sf"/>
</dbReference>
<dbReference type="InterPro" id="IPR020904">
    <property type="entry name" value="Sc_DH/Rdtase_CS"/>
</dbReference>
<dbReference type="PRINTS" id="PR00080">
    <property type="entry name" value="SDRFAMILY"/>
</dbReference>
<name>A0ABT8HXL7_9BACL</name>
<keyword evidence="4" id="KW-1185">Reference proteome</keyword>
<dbReference type="SUPFAM" id="SSF51735">
    <property type="entry name" value="NAD(P)-binding Rossmann-fold domains"/>
    <property type="match status" value="1"/>
</dbReference>
<dbReference type="CDD" id="cd05233">
    <property type="entry name" value="SDR_c"/>
    <property type="match status" value="1"/>
</dbReference>
<dbReference type="NCBIfam" id="NF009389">
    <property type="entry name" value="PRK12748.1"/>
    <property type="match status" value="1"/>
</dbReference>
<dbReference type="InterPro" id="IPR002347">
    <property type="entry name" value="SDR_fam"/>
</dbReference>
<organism evidence="3 4">
    <name type="scientific">Fictibacillus fluitans</name>
    <dbReference type="NCBI Taxonomy" id="3058422"/>
    <lineage>
        <taxon>Bacteria</taxon>
        <taxon>Bacillati</taxon>
        <taxon>Bacillota</taxon>
        <taxon>Bacilli</taxon>
        <taxon>Bacillales</taxon>
        <taxon>Fictibacillaceae</taxon>
        <taxon>Fictibacillus</taxon>
    </lineage>
</organism>
<proteinExistence type="inferred from homology"/>
<dbReference type="NCBIfam" id="NF009499">
    <property type="entry name" value="PRK12859.1"/>
    <property type="match status" value="1"/>
</dbReference>
<reference evidence="3" key="1">
    <citation type="submission" date="2023-07" db="EMBL/GenBank/DDBJ databases">
        <title>Fictibacillus sp. isolated from freshwater pond.</title>
        <authorList>
            <person name="Kirdat K."/>
            <person name="Bhat A."/>
            <person name="Mourya A."/>
            <person name="Yadav A."/>
        </authorList>
    </citation>
    <scope>NUCLEOTIDE SEQUENCE</scope>
    <source>
        <strain evidence="3">NE201</strain>
    </source>
</reference>
<dbReference type="Gene3D" id="3.40.50.720">
    <property type="entry name" value="NAD(P)-binding Rossmann-like Domain"/>
    <property type="match status" value="1"/>
</dbReference>
<dbReference type="PANTHER" id="PTHR48107">
    <property type="entry name" value="NADPH-DEPENDENT ALDEHYDE REDUCTASE-LIKE PROTEIN, CHLOROPLASTIC-RELATED"/>
    <property type="match status" value="1"/>
</dbReference>
<evidence type="ECO:0000313" key="4">
    <source>
        <dbReference type="Proteomes" id="UP001172721"/>
    </source>
</evidence>
<dbReference type="Proteomes" id="UP001172721">
    <property type="component" value="Unassembled WGS sequence"/>
</dbReference>
<evidence type="ECO:0000256" key="2">
    <source>
        <dbReference type="ARBA" id="ARBA00023002"/>
    </source>
</evidence>
<evidence type="ECO:0000256" key="1">
    <source>
        <dbReference type="ARBA" id="ARBA00006484"/>
    </source>
</evidence>
<gene>
    <name evidence="3" type="ORF">QYB97_13650</name>
</gene>
<dbReference type="PRINTS" id="PR00081">
    <property type="entry name" value="GDHRDH"/>
</dbReference>
<keyword evidence="2" id="KW-0560">Oxidoreductase</keyword>
<dbReference type="RefSeq" id="WP_301166559.1">
    <property type="nucleotide sequence ID" value="NZ_JAUHTR010000007.1"/>
</dbReference>
<protein>
    <submittedName>
        <fullName evidence="3">SDR family oxidoreductase</fullName>
    </submittedName>
</protein>
<dbReference type="PANTHER" id="PTHR48107:SF7">
    <property type="entry name" value="RE15974P"/>
    <property type="match status" value="1"/>
</dbReference>
<dbReference type="Pfam" id="PF13561">
    <property type="entry name" value="adh_short_C2"/>
    <property type="match status" value="1"/>
</dbReference>
<comment type="similarity">
    <text evidence="1">Belongs to the short-chain dehydrogenases/reductases (SDR) family.</text>
</comment>
<dbReference type="PROSITE" id="PS00061">
    <property type="entry name" value="ADH_SHORT"/>
    <property type="match status" value="1"/>
</dbReference>
<accession>A0ABT8HXL7</accession>